<dbReference type="Proteomes" id="UP001162030">
    <property type="component" value="Chromosome"/>
</dbReference>
<sequence length="420" mass="46495">MKNPLTIGINGPLCVLLSLLAFSSQAAEDVLTLDEAAQLLRAKPEDVAQMARRNELPGRRIGSEWRFHRTAVMAWLAGKDPVAAALLSEHAEDRSLTPPQETRDKPKVRLLASADLEHIKGRGVASSTNAPATDKKPETMGQKPEETTAEQVFLRDQGVLLKPRQMTLELGFLYQRLDQHIDLPVLNANRGGLSSWNTDREVDSYTSAFTVRYGLLKDLQVFAAIPLQHTSTTWRQSDIETSRILENFDISGTKWGNVTTGIRWGALREGLGHPSVILSVTGSFPTDDWPYSVGGSIALTKSYDPAILFANLEYLHNFVDDEKDVVGFGFAEDRFITTFGIAYALNETLTLSTRFIGDFGTRTVVDGRFGLPSTQRYSLQLGMTSLLTDNLYIEPTVRFGLNGDTRNLALGINLPYTFDL</sequence>
<dbReference type="InterPro" id="IPR041657">
    <property type="entry name" value="HTH_17"/>
</dbReference>
<evidence type="ECO:0000313" key="4">
    <source>
        <dbReference type="EMBL" id="CAI8929579.1"/>
    </source>
</evidence>
<dbReference type="RefSeq" id="WP_026609486.1">
    <property type="nucleotide sequence ID" value="NZ_OX458333.1"/>
</dbReference>
<evidence type="ECO:0000256" key="2">
    <source>
        <dbReference type="SAM" id="SignalP"/>
    </source>
</evidence>
<dbReference type="EMBL" id="OX458333">
    <property type="protein sequence ID" value="CAI8929579.1"/>
    <property type="molecule type" value="Genomic_DNA"/>
</dbReference>
<organism evidence="4 5">
    <name type="scientific">Methylocaldum szegediense</name>
    <dbReference type="NCBI Taxonomy" id="73780"/>
    <lineage>
        <taxon>Bacteria</taxon>
        <taxon>Pseudomonadati</taxon>
        <taxon>Pseudomonadota</taxon>
        <taxon>Gammaproteobacteria</taxon>
        <taxon>Methylococcales</taxon>
        <taxon>Methylococcaceae</taxon>
        <taxon>Methylocaldum</taxon>
    </lineage>
</organism>
<dbReference type="InterPro" id="IPR010093">
    <property type="entry name" value="SinI_DNA-bd"/>
</dbReference>
<keyword evidence="5" id="KW-1185">Reference proteome</keyword>
<accession>A0ABN8XAP1</accession>
<feature type="signal peptide" evidence="2">
    <location>
        <begin position="1"/>
        <end position="26"/>
    </location>
</feature>
<dbReference type="NCBIfam" id="TIGR01764">
    <property type="entry name" value="excise"/>
    <property type="match status" value="1"/>
</dbReference>
<evidence type="ECO:0000313" key="5">
    <source>
        <dbReference type="Proteomes" id="UP001162030"/>
    </source>
</evidence>
<dbReference type="Pfam" id="PF12728">
    <property type="entry name" value="HTH_17"/>
    <property type="match status" value="1"/>
</dbReference>
<protein>
    <submittedName>
        <fullName evidence="4">Helix-turn-helix domain-containing protein</fullName>
    </submittedName>
</protein>
<gene>
    <name evidence="4" type="ORF">MSZNOR_4009</name>
</gene>
<reference evidence="4 5" key="1">
    <citation type="submission" date="2023-03" db="EMBL/GenBank/DDBJ databases">
        <authorList>
            <person name="Pearce D."/>
        </authorList>
    </citation>
    <scope>NUCLEOTIDE SEQUENCE [LARGE SCALE GENOMIC DNA]</scope>
    <source>
        <strain evidence="4">Msz</strain>
    </source>
</reference>
<proteinExistence type="predicted"/>
<feature type="compositionally biased region" description="Basic and acidic residues" evidence="1">
    <location>
        <begin position="133"/>
        <end position="146"/>
    </location>
</feature>
<name>A0ABN8XAP1_9GAMM</name>
<feature type="chain" id="PRO_5045162696" evidence="2">
    <location>
        <begin position="27"/>
        <end position="420"/>
    </location>
</feature>
<evidence type="ECO:0000259" key="3">
    <source>
        <dbReference type="Pfam" id="PF12728"/>
    </source>
</evidence>
<feature type="region of interest" description="Disordered" evidence="1">
    <location>
        <begin position="121"/>
        <end position="148"/>
    </location>
</feature>
<keyword evidence="2" id="KW-0732">Signal</keyword>
<evidence type="ECO:0000256" key="1">
    <source>
        <dbReference type="SAM" id="MobiDB-lite"/>
    </source>
</evidence>
<feature type="domain" description="Helix-turn-helix" evidence="3">
    <location>
        <begin position="30"/>
        <end position="78"/>
    </location>
</feature>